<evidence type="ECO:0000259" key="1">
    <source>
        <dbReference type="Pfam" id="PF01683"/>
    </source>
</evidence>
<sequence>MKEEDLVNPYLFDTPIPTTKTVKLAPSRIGDACQKDCKPPLFCRDGKCECWGGSIVNGKCIVRNMPSGKQLYGIDCSIVAHWGQQCEEDTNCVDPFTSCVAGTCQCTAGTHRDANRNKCYAVCPDGMHPHQTCRRLFLNDIDMLENAATTDSCPIGFRCVTYGRFNYCFKIWCPRRAEMSAINTLLFHAQRTRLEDFIVLSQALQRSTPVYSNGQCLSIAHRDDPCQTDQQCEGGVSMSCVLGNCECKLGFHATNDDRFPSCEKSCSVEEIPVMDKCVKKVPLDGRCVSNKQCGESSECRFGLCQCFCGYKQLDSLLGTRCTNPDDPLNFNNIFDKVNDLFGNSNKQRGFGAS</sequence>
<dbReference type="InterPro" id="IPR006149">
    <property type="entry name" value="EB_dom"/>
</dbReference>
<dbReference type="Pfam" id="PF01683">
    <property type="entry name" value="EB"/>
    <property type="match status" value="3"/>
</dbReference>
<dbReference type="PANTHER" id="PTHR37157:SF4">
    <property type="entry name" value="EB DOMAIN-CONTAINING PROTEIN"/>
    <property type="match status" value="1"/>
</dbReference>
<feature type="domain" description="EB" evidence="1">
    <location>
        <begin position="266"/>
        <end position="313"/>
    </location>
</feature>
<accession>A0A915E1T0</accession>
<evidence type="ECO:0000313" key="2">
    <source>
        <dbReference type="Proteomes" id="UP000887574"/>
    </source>
</evidence>
<evidence type="ECO:0000313" key="3">
    <source>
        <dbReference type="WBParaSite" id="jg24974"/>
    </source>
</evidence>
<organism evidence="2 3">
    <name type="scientific">Ditylenchus dipsaci</name>
    <dbReference type="NCBI Taxonomy" id="166011"/>
    <lineage>
        <taxon>Eukaryota</taxon>
        <taxon>Metazoa</taxon>
        <taxon>Ecdysozoa</taxon>
        <taxon>Nematoda</taxon>
        <taxon>Chromadorea</taxon>
        <taxon>Rhabditida</taxon>
        <taxon>Tylenchina</taxon>
        <taxon>Tylenchomorpha</taxon>
        <taxon>Sphaerularioidea</taxon>
        <taxon>Anguinidae</taxon>
        <taxon>Anguininae</taxon>
        <taxon>Ditylenchus</taxon>
    </lineage>
</organism>
<keyword evidence="2" id="KW-1185">Reference proteome</keyword>
<proteinExistence type="predicted"/>
<dbReference type="AlphaFoldDB" id="A0A915E1T0"/>
<reference evidence="3" key="1">
    <citation type="submission" date="2022-11" db="UniProtKB">
        <authorList>
            <consortium name="WormBaseParasite"/>
        </authorList>
    </citation>
    <scope>IDENTIFICATION</scope>
</reference>
<dbReference type="Proteomes" id="UP000887574">
    <property type="component" value="Unplaced"/>
</dbReference>
<feature type="domain" description="EB" evidence="1">
    <location>
        <begin position="67"/>
        <end position="119"/>
    </location>
</feature>
<dbReference type="WBParaSite" id="jg24974">
    <property type="protein sequence ID" value="jg24974"/>
    <property type="gene ID" value="jg24974"/>
</dbReference>
<protein>
    <submittedName>
        <fullName evidence="3">EB domain-containing protein</fullName>
    </submittedName>
</protein>
<dbReference type="PANTHER" id="PTHR37157">
    <property type="entry name" value="PRION-LIKE-(Q/N-RICH) DOMAIN-BEARING PROTEIN 25"/>
    <property type="match status" value="1"/>
</dbReference>
<feature type="domain" description="EB" evidence="1">
    <location>
        <begin position="207"/>
        <end position="256"/>
    </location>
</feature>
<name>A0A915E1T0_9BILA</name>